<dbReference type="InterPro" id="IPR053162">
    <property type="entry name" value="DnaD"/>
</dbReference>
<feature type="compositionally biased region" description="Basic and acidic residues" evidence="1">
    <location>
        <begin position="136"/>
        <end position="163"/>
    </location>
</feature>
<feature type="domain" description="EF-hand" evidence="2">
    <location>
        <begin position="174"/>
        <end position="209"/>
    </location>
</feature>
<evidence type="ECO:0000313" key="3">
    <source>
        <dbReference type="EMBL" id="AKO61991.1"/>
    </source>
</evidence>
<dbReference type="InterPro" id="IPR010056">
    <property type="entry name" value="Phage_rep_org__N"/>
</dbReference>
<organism evidence="3 4">
    <name type="scientific">Staphylococcus phage 55-2</name>
    <dbReference type="NCBI Taxonomy" id="1675528"/>
    <lineage>
        <taxon>Viruses</taxon>
        <taxon>Duplodnaviria</taxon>
        <taxon>Heunggongvirae</taxon>
        <taxon>Uroviricota</taxon>
        <taxon>Caudoviricetes</taxon>
        <taxon>Azeredovirinae</taxon>
        <taxon>Phietavirus</taxon>
        <taxon>Phietavirus pv55</taxon>
    </lineage>
</organism>
<dbReference type="PANTHER" id="PTHR37293:SF7">
    <property type="entry name" value="HYPOTHETICAL PHAGE PROTEIN"/>
    <property type="match status" value="1"/>
</dbReference>
<dbReference type="SUPFAM" id="SSF47473">
    <property type="entry name" value="EF-hand"/>
    <property type="match status" value="1"/>
</dbReference>
<reference evidence="3 4" key="1">
    <citation type="journal article" date="2015" name="PLoS Genet.">
        <title>Virus Satellites Drive Viral Evolution and Ecology.</title>
        <authorList>
            <person name="Frigols B."/>
            <person name="Quiles-Puchalt N."/>
            <person name="Mir-Sanchis I."/>
            <person name="Donderis J."/>
            <person name="Elena S.F."/>
            <person name="Buckling A."/>
            <person name="Novick R.P."/>
            <person name="Marina A."/>
            <person name="Penades J.R."/>
        </authorList>
    </citation>
    <scope>NUCLEOTIDE SEQUENCE [LARGE SCALE GENOMIC DNA]</scope>
</reference>
<accession>A0A0H4IP66</accession>
<name>A0A0H4IP66_9CAUD</name>
<dbReference type="EMBL" id="KR709302">
    <property type="protein sequence ID" value="AKO61991.1"/>
    <property type="molecule type" value="Genomic_DNA"/>
</dbReference>
<dbReference type="GO" id="GO:0005509">
    <property type="term" value="F:calcium ion binding"/>
    <property type="evidence" value="ECO:0007669"/>
    <property type="project" value="InterPro"/>
</dbReference>
<feature type="region of interest" description="Disordered" evidence="1">
    <location>
        <begin position="117"/>
        <end position="170"/>
    </location>
</feature>
<evidence type="ECO:0000313" key="4">
    <source>
        <dbReference type="Proteomes" id="UP000228586"/>
    </source>
</evidence>
<protein>
    <submittedName>
        <fullName evidence="3">Replication initiation protein</fullName>
    </submittedName>
</protein>
<dbReference type="PROSITE" id="PS50222">
    <property type="entry name" value="EF_HAND_2"/>
    <property type="match status" value="1"/>
</dbReference>
<dbReference type="PANTHER" id="PTHR37293">
    <property type="entry name" value="PHAGE REPLICATION PROTEIN-RELATED"/>
    <property type="match status" value="1"/>
</dbReference>
<evidence type="ECO:0000259" key="2">
    <source>
        <dbReference type="PROSITE" id="PS50222"/>
    </source>
</evidence>
<dbReference type="InterPro" id="IPR002048">
    <property type="entry name" value="EF_hand_dom"/>
</dbReference>
<dbReference type="Proteomes" id="UP000228586">
    <property type="component" value="Segment"/>
</dbReference>
<dbReference type="NCBIfam" id="TIGR01714">
    <property type="entry name" value="phage_rep_org_N"/>
    <property type="match status" value="1"/>
</dbReference>
<dbReference type="InterPro" id="IPR011992">
    <property type="entry name" value="EF-hand-dom_pair"/>
</dbReference>
<evidence type="ECO:0000256" key="1">
    <source>
        <dbReference type="SAM" id="MobiDB-lite"/>
    </source>
</evidence>
<proteinExistence type="predicted"/>
<dbReference type="Pfam" id="PF09681">
    <property type="entry name" value="Phage_rep_org_N"/>
    <property type="match status" value="1"/>
</dbReference>
<sequence length="273" mass="32460">MGEVSWIKLKVGMFDDSKIKYIEALPERDTIITIWVKLLTLSGKYNEQGYIMLSENLPYNEEMLANEFSRPINSIRLAIQTFETLGMIEKVNGVIKVTNWEKHQNIEGLEKIRAQNRLRKQKQRENNRKLLNGHVTSRDSHATEEDKELDKELERDKEKDIDKNLSSNNSATDVTHEQFEEWWKLYDKKKDKKMSFTKFKSCLKKHSFEQIMQGTREYLKTITDKQYQKYPKTFLTNESYMNDYIEEIKEEVNNQYVDAFQRASQSSIENLPF</sequence>